<evidence type="ECO:0000256" key="3">
    <source>
        <dbReference type="ARBA" id="ARBA00023180"/>
    </source>
</evidence>
<keyword evidence="1" id="KW-0328">Glycosyltransferase</keyword>
<dbReference type="EMBL" id="JEMU01000004">
    <property type="protein sequence ID" value="KAJ04014.1"/>
    <property type="molecule type" value="Genomic_DNA"/>
</dbReference>
<keyword evidence="3" id="KW-0325">Glycoprotein</keyword>
<name>A0A061SW65_9RHOB</name>
<comment type="caution">
    <text evidence="5">The sequence shown here is derived from an EMBL/GenBank/DDBJ whole genome shotgun (WGS) entry which is preliminary data.</text>
</comment>
<proteinExistence type="predicted"/>
<dbReference type="GO" id="GO:0016757">
    <property type="term" value="F:glycosyltransferase activity"/>
    <property type="evidence" value="ECO:0007669"/>
    <property type="project" value="UniProtKB-KW"/>
</dbReference>
<evidence type="ECO:0000313" key="5">
    <source>
        <dbReference type="EMBL" id="KAJ04014.1"/>
    </source>
</evidence>
<gene>
    <name evidence="5" type="ORF">PM02_06155</name>
</gene>
<evidence type="ECO:0000256" key="2">
    <source>
        <dbReference type="ARBA" id="ARBA00022679"/>
    </source>
</evidence>
<evidence type="ECO:0000259" key="4">
    <source>
        <dbReference type="Pfam" id="PF04577"/>
    </source>
</evidence>
<dbReference type="InterPro" id="IPR049625">
    <property type="entry name" value="Glyco_transf_61_cat"/>
</dbReference>
<evidence type="ECO:0000256" key="1">
    <source>
        <dbReference type="ARBA" id="ARBA00022676"/>
    </source>
</evidence>
<dbReference type="Proteomes" id="UP000027337">
    <property type="component" value="Unassembled WGS sequence"/>
</dbReference>
<dbReference type="Pfam" id="PF04577">
    <property type="entry name" value="Glyco_transf_61"/>
    <property type="match status" value="1"/>
</dbReference>
<keyword evidence="6" id="KW-1185">Reference proteome</keyword>
<sequence>MRNKIDLSLPPETLFHNPWCDPGFFLLNHPEFIWRPRERAVIEGFAVSAHEQVNKKIRSFLAVTKRQKTFTKAIEYNAAPVYLEQASFRKSHIMVHDRMLLNGASGVRLINRFHWENEEADENSVDQVQTYLAACQKENKDRELPSASPKLETDTDVAIECRNTFNFYHFITESLSQLTVLDGLNFSGNVYFHFPNQEEKQRPFAQAFVDALFPELAGRVFFERTPKEYDNVISTYEFLGGHYQAPRESISGIEDYAPKPFADGNGLSNVSGQAVLSMNCVSSPLIALRNRGLAAVEGQDFSHLPKRFFVGRDDRQSRARHMEGEDLLFDHLRLFDFEYVVFENLSPLEQVAIMAQAEVMISYHGAGFTNMLFANPDAYVIELGTLQTAQFRWGDFWPLANAAQCRYISFFADHNMENPLLEPSFKQDGIVPVRLGEAATAGIMAFVVTLLGHFPKLTKLPVLFETSARVLQAGAPDKAADLIEQHSEFLDRDAELCLIKADCHKELDEPKSELMALDLAYKADRSRWQTLVRMIWCANRCERPQVIRWALSRLERDFPERHENFVTAHNWIKYVT</sequence>
<organism evidence="5 6">
    <name type="scientific">Sulfitobacter mediterraneus</name>
    <dbReference type="NCBI Taxonomy" id="83219"/>
    <lineage>
        <taxon>Bacteria</taxon>
        <taxon>Pseudomonadati</taxon>
        <taxon>Pseudomonadota</taxon>
        <taxon>Alphaproteobacteria</taxon>
        <taxon>Rhodobacterales</taxon>
        <taxon>Roseobacteraceae</taxon>
        <taxon>Sulfitobacter</taxon>
    </lineage>
</organism>
<accession>A0A061SW65</accession>
<dbReference type="PANTHER" id="PTHR20961">
    <property type="entry name" value="GLYCOSYLTRANSFERASE"/>
    <property type="match status" value="1"/>
</dbReference>
<feature type="domain" description="Glycosyltransferase 61 catalytic" evidence="4">
    <location>
        <begin position="167"/>
        <end position="381"/>
    </location>
</feature>
<protein>
    <recommendedName>
        <fullName evidence="4">Glycosyltransferase 61 catalytic domain-containing protein</fullName>
    </recommendedName>
</protein>
<reference evidence="5 6" key="1">
    <citation type="journal article" date="2014" name="Genome Announc.">
        <title>Draft Genome Sequences of Two Isolates of the Roseobacter Group, Sulfitobacter sp. Strains 3SOLIMAR09 and 1FIGIMAR09, from Harbors of Mallorca Island (Mediterranean Sea).</title>
        <authorList>
            <person name="Mas-Llado M."/>
            <person name="Pina-Villalonga J.M."/>
            <person name="Brunet-Galmes I."/>
            <person name="Nogales B."/>
            <person name="Bosch R."/>
        </authorList>
    </citation>
    <scope>NUCLEOTIDE SEQUENCE [LARGE SCALE GENOMIC DNA]</scope>
    <source>
        <strain evidence="5 6">1FIGIMAR09</strain>
    </source>
</reference>
<dbReference type="AlphaFoldDB" id="A0A061SW65"/>
<keyword evidence="2" id="KW-0808">Transferase</keyword>
<dbReference type="eggNOG" id="COG4421">
    <property type="taxonomic scope" value="Bacteria"/>
</dbReference>
<dbReference type="InterPro" id="IPR007657">
    <property type="entry name" value="Glycosyltransferase_61"/>
</dbReference>
<dbReference type="STRING" id="83219.PM02_06155"/>
<evidence type="ECO:0000313" key="6">
    <source>
        <dbReference type="Proteomes" id="UP000027337"/>
    </source>
</evidence>